<dbReference type="EMBL" id="QJKJ01005764">
    <property type="protein sequence ID" value="RDX89120.1"/>
    <property type="molecule type" value="Genomic_DNA"/>
</dbReference>
<sequence length="153" mass="17509">MVAVLSVEVEIPSLRVLAEAEIDGSECIQSRLDQLNSIDEKHLTAICHGQLYDKSIFSHDHVKCIKYDSSLYQRRIKSTFDKRIKPRVFQEGDLVLKKRLPHDKDPRGKWSPNYEGANVLKHAFSRGALVLANSEGQELKYPDNADAVRRFYP</sequence>
<evidence type="ECO:0000313" key="2">
    <source>
        <dbReference type="Proteomes" id="UP000257109"/>
    </source>
</evidence>
<comment type="caution">
    <text evidence="1">The sequence shown here is derived from an EMBL/GenBank/DDBJ whole genome shotgun (WGS) entry which is preliminary data.</text>
</comment>
<proteinExistence type="predicted"/>
<name>A0A371GF44_MUCPR</name>
<protein>
    <submittedName>
        <fullName evidence="1">Uncharacterized protein</fullName>
    </submittedName>
</protein>
<dbReference type="Proteomes" id="UP000257109">
    <property type="component" value="Unassembled WGS sequence"/>
</dbReference>
<accession>A0A371GF44</accession>
<gene>
    <name evidence="1" type="ORF">CR513_29200</name>
</gene>
<organism evidence="1 2">
    <name type="scientific">Mucuna pruriens</name>
    <name type="common">Velvet bean</name>
    <name type="synonym">Dolichos pruriens</name>
    <dbReference type="NCBI Taxonomy" id="157652"/>
    <lineage>
        <taxon>Eukaryota</taxon>
        <taxon>Viridiplantae</taxon>
        <taxon>Streptophyta</taxon>
        <taxon>Embryophyta</taxon>
        <taxon>Tracheophyta</taxon>
        <taxon>Spermatophyta</taxon>
        <taxon>Magnoliopsida</taxon>
        <taxon>eudicotyledons</taxon>
        <taxon>Gunneridae</taxon>
        <taxon>Pentapetalae</taxon>
        <taxon>rosids</taxon>
        <taxon>fabids</taxon>
        <taxon>Fabales</taxon>
        <taxon>Fabaceae</taxon>
        <taxon>Papilionoideae</taxon>
        <taxon>50 kb inversion clade</taxon>
        <taxon>NPAAA clade</taxon>
        <taxon>indigoferoid/millettioid clade</taxon>
        <taxon>Phaseoleae</taxon>
        <taxon>Mucuna</taxon>
    </lineage>
</organism>
<feature type="non-terminal residue" evidence="1">
    <location>
        <position position="1"/>
    </location>
</feature>
<keyword evidence="2" id="KW-1185">Reference proteome</keyword>
<reference evidence="1" key="1">
    <citation type="submission" date="2018-05" db="EMBL/GenBank/DDBJ databases">
        <title>Draft genome of Mucuna pruriens seed.</title>
        <authorList>
            <person name="Nnadi N.E."/>
            <person name="Vos R."/>
            <person name="Hasami M.H."/>
            <person name="Devisetty U.K."/>
            <person name="Aguiy J.C."/>
        </authorList>
    </citation>
    <scope>NUCLEOTIDE SEQUENCE [LARGE SCALE GENOMIC DNA]</scope>
    <source>
        <strain evidence="1">JCA_2017</strain>
    </source>
</reference>
<evidence type="ECO:0000313" key="1">
    <source>
        <dbReference type="EMBL" id="RDX89120.1"/>
    </source>
</evidence>
<dbReference type="AlphaFoldDB" id="A0A371GF44"/>